<feature type="compositionally biased region" description="Low complexity" evidence="3">
    <location>
        <begin position="839"/>
        <end position="857"/>
    </location>
</feature>
<evidence type="ECO:0000313" key="6">
    <source>
        <dbReference type="Proteomes" id="UP000000560"/>
    </source>
</evidence>
<keyword evidence="2" id="KW-0539">Nucleus</keyword>
<feature type="compositionally biased region" description="Low complexity" evidence="3">
    <location>
        <begin position="428"/>
        <end position="460"/>
    </location>
</feature>
<evidence type="ECO:0000256" key="2">
    <source>
        <dbReference type="ARBA" id="ARBA00023242"/>
    </source>
</evidence>
<dbReference type="GeneID" id="2873628"/>
<feature type="compositionally biased region" description="Low complexity" evidence="3">
    <location>
        <begin position="1302"/>
        <end position="1318"/>
    </location>
</feature>
<feature type="compositionally biased region" description="Low complexity" evidence="3">
    <location>
        <begin position="755"/>
        <end position="766"/>
    </location>
</feature>
<dbReference type="Pfam" id="PF16987">
    <property type="entry name" value="KIX_2"/>
    <property type="match status" value="1"/>
</dbReference>
<feature type="compositionally biased region" description="Polar residues" evidence="3">
    <location>
        <begin position="729"/>
        <end position="754"/>
    </location>
</feature>
<feature type="region of interest" description="Disordered" evidence="3">
    <location>
        <begin position="1081"/>
        <end position="1199"/>
    </location>
</feature>
<feature type="domain" description="Mediator complex subunit 15 KIX" evidence="4">
    <location>
        <begin position="50"/>
        <end position="125"/>
    </location>
</feature>
<dbReference type="InterPro" id="IPR036546">
    <property type="entry name" value="MED15_KIX"/>
</dbReference>
<feature type="compositionally biased region" description="Polar residues" evidence="3">
    <location>
        <begin position="145"/>
        <end position="154"/>
    </location>
</feature>
<dbReference type="GO" id="GO:0003712">
    <property type="term" value="F:transcription coregulator activity"/>
    <property type="evidence" value="ECO:0007669"/>
    <property type="project" value="InterPro"/>
</dbReference>
<evidence type="ECO:0000259" key="4">
    <source>
        <dbReference type="Pfam" id="PF16987"/>
    </source>
</evidence>
<proteinExistence type="predicted"/>
<feature type="region of interest" description="Disordered" evidence="3">
    <location>
        <begin position="1"/>
        <end position="25"/>
    </location>
</feature>
<feature type="compositionally biased region" description="Basic and acidic residues" evidence="3">
    <location>
        <begin position="1338"/>
        <end position="1351"/>
    </location>
</feature>
<dbReference type="Pfam" id="PF05397">
    <property type="entry name" value="Med15_fungi"/>
    <property type="match status" value="1"/>
</dbReference>
<comment type="subcellular location">
    <subcellularLocation>
        <location evidence="1">Nucleus</location>
    </subcellularLocation>
</comment>
<dbReference type="GO" id="GO:0006357">
    <property type="term" value="P:regulation of transcription by RNA polymerase II"/>
    <property type="evidence" value="ECO:0007669"/>
    <property type="project" value="InterPro"/>
</dbReference>
<feature type="compositionally biased region" description="Low complexity" evidence="3">
    <location>
        <begin position="1190"/>
        <end position="1199"/>
    </location>
</feature>
<dbReference type="InParanoid" id="Q5B5H0"/>
<evidence type="ECO:0000313" key="5">
    <source>
        <dbReference type="EMBL" id="CBF74475.1"/>
    </source>
</evidence>
<dbReference type="Proteomes" id="UP000000560">
    <property type="component" value="Chromosome II"/>
</dbReference>
<reference evidence="6" key="1">
    <citation type="journal article" date="2005" name="Nature">
        <title>Sequencing of Aspergillus nidulans and comparative analysis with A. fumigatus and A. oryzae.</title>
        <authorList>
            <person name="Galagan J.E."/>
            <person name="Calvo S.E."/>
            <person name="Cuomo C."/>
            <person name="Ma L.J."/>
            <person name="Wortman J.R."/>
            <person name="Batzoglou S."/>
            <person name="Lee S.I."/>
            <person name="Basturkmen M."/>
            <person name="Spevak C.C."/>
            <person name="Clutterbuck J."/>
            <person name="Kapitonov V."/>
            <person name="Jurka J."/>
            <person name="Scazzocchio C."/>
            <person name="Farman M."/>
            <person name="Butler J."/>
            <person name="Purcell S."/>
            <person name="Harris S."/>
            <person name="Braus G.H."/>
            <person name="Draht O."/>
            <person name="Busch S."/>
            <person name="D'Enfert C."/>
            <person name="Bouchier C."/>
            <person name="Goldman G.H."/>
            <person name="Bell-Pedersen D."/>
            <person name="Griffiths-Jones S."/>
            <person name="Doonan J.H."/>
            <person name="Yu J."/>
            <person name="Vienken K."/>
            <person name="Pain A."/>
            <person name="Freitag M."/>
            <person name="Selker E.U."/>
            <person name="Archer D.B."/>
            <person name="Penalva M.A."/>
            <person name="Oakley B.R."/>
            <person name="Momany M."/>
            <person name="Tanaka T."/>
            <person name="Kumagai T."/>
            <person name="Asai K."/>
            <person name="Machida M."/>
            <person name="Nierman W.C."/>
            <person name="Denning D.W."/>
            <person name="Caddick M."/>
            <person name="Hynes M."/>
            <person name="Paoletti M."/>
            <person name="Fischer R."/>
            <person name="Miller B."/>
            <person name="Dyer P."/>
            <person name="Sachs M.S."/>
            <person name="Osmani S.A."/>
            <person name="Birren B.W."/>
        </authorList>
    </citation>
    <scope>NUCLEOTIDE SEQUENCE [LARGE SCALE GENOMIC DNA]</scope>
    <source>
        <strain evidence="6">FGSC A4 / ATCC 38163 / CBS 112.46 / NRRL 194 / M139</strain>
    </source>
</reference>
<dbReference type="KEGG" id="ani:ANIA_04210"/>
<dbReference type="OrthoDB" id="3918840at2759"/>
<gene>
    <name evidence="5" type="ORF">ANIA_04210</name>
</gene>
<evidence type="ECO:0000256" key="1">
    <source>
        <dbReference type="ARBA" id="ARBA00004123"/>
    </source>
</evidence>
<feature type="region of interest" description="Disordered" evidence="3">
    <location>
        <begin position="729"/>
        <end position="766"/>
    </location>
</feature>
<dbReference type="OMA" id="GQLKQWA"/>
<dbReference type="RefSeq" id="XP_661814.1">
    <property type="nucleotide sequence ID" value="XM_656722.1"/>
</dbReference>
<accession>Q5B5H0</accession>
<feature type="compositionally biased region" description="Low complexity" evidence="3">
    <location>
        <begin position="1094"/>
        <end position="1121"/>
    </location>
</feature>
<feature type="region of interest" description="Disordered" evidence="3">
    <location>
        <begin position="132"/>
        <end position="202"/>
    </location>
</feature>
<feature type="region of interest" description="Disordered" evidence="3">
    <location>
        <begin position="895"/>
        <end position="918"/>
    </location>
</feature>
<dbReference type="eggNOG" id="ENOG502S52Q">
    <property type="taxonomic scope" value="Eukaryota"/>
</dbReference>
<feature type="region of interest" description="Disordered" evidence="3">
    <location>
        <begin position="814"/>
        <end position="881"/>
    </location>
</feature>
<feature type="compositionally biased region" description="Polar residues" evidence="3">
    <location>
        <begin position="896"/>
        <end position="911"/>
    </location>
</feature>
<reference evidence="6" key="2">
    <citation type="journal article" date="2009" name="Fungal Genet. Biol.">
        <title>The 2008 update of the Aspergillus nidulans genome annotation: a community effort.</title>
        <authorList>
            <person name="Wortman J.R."/>
            <person name="Gilsenan J.M."/>
            <person name="Joardar V."/>
            <person name="Deegan J."/>
            <person name="Clutterbuck J."/>
            <person name="Andersen M.R."/>
            <person name="Archer D."/>
            <person name="Bencina M."/>
            <person name="Braus G."/>
            <person name="Coutinho P."/>
            <person name="von Dohren H."/>
            <person name="Doonan J."/>
            <person name="Driessen A.J."/>
            <person name="Durek P."/>
            <person name="Espeso E."/>
            <person name="Fekete E."/>
            <person name="Flipphi M."/>
            <person name="Estrada C.G."/>
            <person name="Geysens S."/>
            <person name="Goldman G."/>
            <person name="de Groot P.W."/>
            <person name="Hansen K."/>
            <person name="Harris S.D."/>
            <person name="Heinekamp T."/>
            <person name="Helmstaedt K."/>
            <person name="Henrissat B."/>
            <person name="Hofmann G."/>
            <person name="Homan T."/>
            <person name="Horio T."/>
            <person name="Horiuchi H."/>
            <person name="James S."/>
            <person name="Jones M."/>
            <person name="Karaffa L."/>
            <person name="Karanyi Z."/>
            <person name="Kato M."/>
            <person name="Keller N."/>
            <person name="Kelly D.E."/>
            <person name="Kiel J.A."/>
            <person name="Kim J.M."/>
            <person name="van der Klei I.J."/>
            <person name="Klis F.M."/>
            <person name="Kovalchuk A."/>
            <person name="Krasevec N."/>
            <person name="Kubicek C.P."/>
            <person name="Liu B."/>
            <person name="Maccabe A."/>
            <person name="Meyer V."/>
            <person name="Mirabito P."/>
            <person name="Miskei M."/>
            <person name="Mos M."/>
            <person name="Mullins J."/>
            <person name="Nelson D.R."/>
            <person name="Nielsen J."/>
            <person name="Oakley B.R."/>
            <person name="Osmani S.A."/>
            <person name="Pakula T."/>
            <person name="Paszewski A."/>
            <person name="Paulsen I."/>
            <person name="Pilsyk S."/>
            <person name="Pocsi I."/>
            <person name="Punt P.J."/>
            <person name="Ram A.F."/>
            <person name="Ren Q."/>
            <person name="Robellet X."/>
            <person name="Robson G."/>
            <person name="Seiboth B."/>
            <person name="van Solingen P."/>
            <person name="Specht T."/>
            <person name="Sun J."/>
            <person name="Taheri-Talesh N."/>
            <person name="Takeshita N."/>
            <person name="Ussery D."/>
            <person name="vanKuyk P.A."/>
            <person name="Visser H."/>
            <person name="van de Vondervoort P.J."/>
            <person name="de Vries R.P."/>
            <person name="Walton J."/>
            <person name="Xiang X."/>
            <person name="Xiong Y."/>
            <person name="Zeng A.P."/>
            <person name="Brandt B.W."/>
            <person name="Cornell M.J."/>
            <person name="van den Hondel C.A."/>
            <person name="Visser J."/>
            <person name="Oliver S.G."/>
            <person name="Turner G."/>
        </authorList>
    </citation>
    <scope>GENOME REANNOTATION</scope>
    <source>
        <strain evidence="6">FGSC A4 / ATCC 38163 / CBS 112.46 / NRRL 194 / M139</strain>
    </source>
</reference>
<feature type="region of interest" description="Disordered" evidence="3">
    <location>
        <begin position="1288"/>
        <end position="1357"/>
    </location>
</feature>
<feature type="compositionally biased region" description="Low complexity" evidence="3">
    <location>
        <begin position="814"/>
        <end position="832"/>
    </location>
</feature>
<feature type="compositionally biased region" description="Low complexity" evidence="3">
    <location>
        <begin position="155"/>
        <end position="202"/>
    </location>
</feature>
<name>Q5B5H0_EMENI</name>
<feature type="compositionally biased region" description="Polar residues" evidence="3">
    <location>
        <begin position="493"/>
        <end position="518"/>
    </location>
</feature>
<feature type="compositionally biased region" description="Polar residues" evidence="3">
    <location>
        <begin position="1178"/>
        <end position="1188"/>
    </location>
</feature>
<protein>
    <recommendedName>
        <fullName evidence="4">Mediator complex subunit 15 KIX domain-containing protein</fullName>
    </recommendedName>
</protein>
<dbReference type="HOGENOM" id="CLU_001830_0_0_1"/>
<sequence>MNPANFPNVNGGMSAGVKPPGQMQGVPKADMQHILNNVAQMLQSQGPWSGWRAEVSVRDRTFKVHQMITSLRLIQPQIELRNAAQAAMSFEVKAFKEAATKADYDREFNDKLVHIRDTRARHAAAMQGGMMQQGPPTGMIGVGQSPFSQQLSRSMQPSPMPGQQQMQMSMNNPGQQAAVQQRQQQPQQPQAMLQQQRPQQRLGGAAALNDDLNSLTPQEYENVCRIATQILQKTSPEDMNKIKMNLQNMSPDQKVYLSKKGMDPITYFFRCQAMNHIRRVKRSRLEMSRNNQNNGGDSANNLMGDPMINPQQQRQMFQNMVNMPQRNHSFSMGNQQTLDPSAFIGNVENIQGQQADGLRSQEAGQLVVPASSSQMNQQSFNATQNMFPVGQQLGQGNQVNMNNAGISPQFLTQQHLPNAQPGPQDRPQQATQFQSQPQTTQAQRVQAAQKAQMAMSQANMQQPITQSPAMPMLNRPIAAPGQMSPAQAAAQVHPSSRQPSTKQLPANVQPMGTQQGIQNRPPMPANFPPHIQEQLARMTPEQRNAFFLNQQRRMMASNPALARQNAVQPNMAMQQGIPQPGQSQHMINGQMVNPQNMRASMDMQQQFASLGGAQQPNQMIPGQQMTVQQRQQQLQQQQQLHQFQLLRQQAGSNMEMTPEEISRMDNMPFPPAIFNNNPNAASIPKNIKTWGQLKQLAAASPQLLGGLDHQKLMTYQKFHLAQILKETSNRNPEQKGQPSWASPNFQGQPQPFMNAQQFQPGQQQAQFPMPHMRQITPQELQIARQRLGAQVQSLSDEQLSELLRQRHMQAVQARAAQALANQQNQKSQVHVPSVPPQVKPEQQAQHQVPQQIAQNQAIKTQAVSPSKAAKGPAPKQTPPTAKRKLQNEEMAIGQASPIQNSNQPAISQTLPVTAPSRPAMPFTREQLAAMTPQQRMQIEAHLRRQQGQARGTISRAAAEKAWSNLPESIRQLYNELGKNAPEDKPVAVTPEQRAAMNQQLRDCTDYLGRMDALVQFIAKVPGQEKNLRSLLGMRIQLMRQFKPSPDWALNDQFTITPEYLIGTTNYIKKLFHHMIARVNQQQNQGPGQRVGMSQGPNPQQTNQNMPPLNASNLQQLQQQEEALQRARRASSQTAPSGAIPAAPFGAPSPQGVPHAYGPGSIPPQELKLPPPKRRKQSHPSTTPVSGTSGAKAQANKQAAAEARPINGAFKCSVPECQYHYQGFGSQGDLDKHVEESHKAEEPIENALQFALQCFSTLVKDEQKPDSQGLTKGFGFATALPAKQEVKAEGATPVSGATPMGRVSSQVAAKPASPASSQQLTPVRGATKGSGSMSVKPTLSEDGKRDSRKTAEQDPASMAKDLWADSAISFDAIRDAFGNLSDDHDLDLGVMDEFLNAEMFNGTQDTPDSVETGVVTQTPKDGEVLKNDEGVNKDSDATDGSWIPADWCRLPGRFEEPLLKDEVCKEIDWDMIDLKGGTLSADDNGIAIYAM</sequence>
<feature type="region of interest" description="Disordered" evidence="3">
    <location>
        <begin position="479"/>
        <end position="522"/>
    </location>
</feature>
<dbReference type="EMBL" id="BN001302">
    <property type="protein sequence ID" value="CBF74475.1"/>
    <property type="molecule type" value="Genomic_DNA"/>
</dbReference>
<organism evidence="5 6">
    <name type="scientific">Emericella nidulans (strain FGSC A4 / ATCC 38163 / CBS 112.46 / NRRL 194 / M139)</name>
    <name type="common">Aspergillus nidulans</name>
    <dbReference type="NCBI Taxonomy" id="227321"/>
    <lineage>
        <taxon>Eukaryota</taxon>
        <taxon>Fungi</taxon>
        <taxon>Dikarya</taxon>
        <taxon>Ascomycota</taxon>
        <taxon>Pezizomycotina</taxon>
        <taxon>Eurotiomycetes</taxon>
        <taxon>Eurotiomycetidae</taxon>
        <taxon>Eurotiales</taxon>
        <taxon>Aspergillaceae</taxon>
        <taxon>Aspergillus</taxon>
        <taxon>Aspergillus subgen. Nidulantes</taxon>
    </lineage>
</organism>
<dbReference type="GO" id="GO:0016592">
    <property type="term" value="C:mediator complex"/>
    <property type="evidence" value="ECO:0007669"/>
    <property type="project" value="InterPro"/>
</dbReference>
<keyword evidence="6" id="KW-1185">Reference proteome</keyword>
<accession>C8V4C2</accession>
<dbReference type="STRING" id="227321.Q5B5H0"/>
<evidence type="ECO:0000256" key="3">
    <source>
        <dbReference type="SAM" id="MobiDB-lite"/>
    </source>
</evidence>
<feature type="region of interest" description="Disordered" evidence="3">
    <location>
        <begin position="414"/>
        <end position="460"/>
    </location>
</feature>
<dbReference type="VEuPathDB" id="FungiDB:AN4210"/>
<dbReference type="InterPro" id="IPR008626">
    <property type="entry name" value="Mediator_Med15_fun"/>
</dbReference>